<evidence type="ECO:0000313" key="2">
    <source>
        <dbReference type="Proteomes" id="UP001055879"/>
    </source>
</evidence>
<reference evidence="1 2" key="2">
    <citation type="journal article" date="2022" name="Mol. Ecol. Resour.">
        <title>The genomes of chicory, endive, great burdock and yacon provide insights into Asteraceae paleo-polyploidization history and plant inulin production.</title>
        <authorList>
            <person name="Fan W."/>
            <person name="Wang S."/>
            <person name="Wang H."/>
            <person name="Wang A."/>
            <person name="Jiang F."/>
            <person name="Liu H."/>
            <person name="Zhao H."/>
            <person name="Xu D."/>
            <person name="Zhang Y."/>
        </authorList>
    </citation>
    <scope>NUCLEOTIDE SEQUENCE [LARGE SCALE GENOMIC DNA]</scope>
    <source>
        <strain evidence="2">cv. Niubang</strain>
    </source>
</reference>
<gene>
    <name evidence="1" type="ORF">L6452_09318</name>
</gene>
<proteinExistence type="predicted"/>
<dbReference type="EMBL" id="CM042049">
    <property type="protein sequence ID" value="KAI3746876.1"/>
    <property type="molecule type" value="Genomic_DNA"/>
</dbReference>
<name>A0ACB9DKV7_ARCLA</name>
<organism evidence="1 2">
    <name type="scientific">Arctium lappa</name>
    <name type="common">Greater burdock</name>
    <name type="synonym">Lappa major</name>
    <dbReference type="NCBI Taxonomy" id="4217"/>
    <lineage>
        <taxon>Eukaryota</taxon>
        <taxon>Viridiplantae</taxon>
        <taxon>Streptophyta</taxon>
        <taxon>Embryophyta</taxon>
        <taxon>Tracheophyta</taxon>
        <taxon>Spermatophyta</taxon>
        <taxon>Magnoliopsida</taxon>
        <taxon>eudicotyledons</taxon>
        <taxon>Gunneridae</taxon>
        <taxon>Pentapetalae</taxon>
        <taxon>asterids</taxon>
        <taxon>campanulids</taxon>
        <taxon>Asterales</taxon>
        <taxon>Asteraceae</taxon>
        <taxon>Carduoideae</taxon>
        <taxon>Cardueae</taxon>
        <taxon>Arctiinae</taxon>
        <taxon>Arctium</taxon>
    </lineage>
</organism>
<protein>
    <submittedName>
        <fullName evidence="1">Uncharacterized protein</fullName>
    </submittedName>
</protein>
<dbReference type="Proteomes" id="UP001055879">
    <property type="component" value="Linkage Group LG03"/>
</dbReference>
<accession>A0ACB9DKV7</accession>
<comment type="caution">
    <text evidence="1">The sequence shown here is derived from an EMBL/GenBank/DDBJ whole genome shotgun (WGS) entry which is preliminary data.</text>
</comment>
<evidence type="ECO:0000313" key="1">
    <source>
        <dbReference type="EMBL" id="KAI3746876.1"/>
    </source>
</evidence>
<sequence>MEALSLMVSDDQKNVRVLSRSCLDPGQRIMVFWEFLTILKIKVVQIVGSQLNLQCRQRLVFVVISIKLELDDRWLQSTSNLSLSLSSPLRWALAIYEVKYPSSLDHTHGGYSLNLHESWQSYEFRVELYLDGKDGINLRICMLRPQVPKFGNWESEEDVPYTAYFEKAKKDQNGKMKPQIPDPSSNNESSFQSQDETEVKSGDSTKFERERPKDASRTKLETRVSREEINLIKSSDSPTRPKQTTRQSVGSDQSIDNSPMHPHQQPRVGNRASAGSSPMWDRKVSSEGINGAASSTPGRSRLKQVTRGEETVDDGPAIPKFGDWDDNDPTAGEGYTQLFNKAREDRHNGGSRSPMITTENANFYGQNRHGNDNSKGCGCFPWSRK</sequence>
<keyword evidence="2" id="KW-1185">Reference proteome</keyword>
<reference evidence="2" key="1">
    <citation type="journal article" date="2022" name="Mol. Ecol. Resour.">
        <title>The genomes of chicory, endive, great burdock and yacon provide insights into Asteraceae palaeo-polyploidization history and plant inulin production.</title>
        <authorList>
            <person name="Fan W."/>
            <person name="Wang S."/>
            <person name="Wang H."/>
            <person name="Wang A."/>
            <person name="Jiang F."/>
            <person name="Liu H."/>
            <person name="Zhao H."/>
            <person name="Xu D."/>
            <person name="Zhang Y."/>
        </authorList>
    </citation>
    <scope>NUCLEOTIDE SEQUENCE [LARGE SCALE GENOMIC DNA]</scope>
    <source>
        <strain evidence="2">cv. Niubang</strain>
    </source>
</reference>